<dbReference type="SMART" id="SM00225">
    <property type="entry name" value="BTB"/>
    <property type="match status" value="1"/>
</dbReference>
<dbReference type="EMBL" id="AUSU01002030">
    <property type="protein sequence ID" value="EPS69643.1"/>
    <property type="molecule type" value="Genomic_DNA"/>
</dbReference>
<dbReference type="InterPro" id="IPR000210">
    <property type="entry name" value="BTB/POZ_dom"/>
</dbReference>
<evidence type="ECO:0000256" key="2">
    <source>
        <dbReference type="ARBA" id="ARBA00022786"/>
    </source>
</evidence>
<proteinExistence type="inferred from homology"/>
<sequence length="538" mass="59838">FCNSSLPVDLVVTVKEVNFHVHKFPLTLRCGKMAALLEEEESQTVSAVNLEGFPGGADTFSTVVEFCYGSRVVFTPGNVVALYVAADYLEMSDDYGGEDNLLAKLEAFFHSEILKRWEGCVSALRSSEPLLAEADRLRLPARCIDAMSVMICTDPSLFGWPMRMYGSFQSPGGSILWNGINTGARIRSDESDWWFEDASRLGVELFERLIRAAGAGGVNPKAASRAIMHYCSKYLPGLGRRWQGGGSEPTTAGVVDQRALSETVIGLLPEKRGRSYCRFALGLLRVSSIVGASRECRDRLERRIGSQLEFATLDGLLIPNYYSDSDSETLYDSDCVERMLSYFVSSNEPPRERDGGSSSSQDRDTASPMKRVSKVVDGYLAEVASDVNLKAGKFRRLAESLPDGARDLHDGLYRALDIYIEAHPWLSEKEREHLCGIIDFRKLSMDACAHASQNERLPIRIVLQVLFFEQMHLRSAIVGYLNVLDPESSAPPPPPVGGWAAAARQNRDLSADMERMMSRVGELEEEFDKMKEEMRRMS</sequence>
<evidence type="ECO:0000313" key="9">
    <source>
        <dbReference type="Proteomes" id="UP000015453"/>
    </source>
</evidence>
<evidence type="ECO:0000256" key="1">
    <source>
        <dbReference type="ARBA" id="ARBA00004906"/>
    </source>
</evidence>
<feature type="domain" description="NPH3" evidence="7">
    <location>
        <begin position="192"/>
        <end position="472"/>
    </location>
</feature>
<accession>S8E1T9</accession>
<dbReference type="GO" id="GO:0016567">
    <property type="term" value="P:protein ubiquitination"/>
    <property type="evidence" value="ECO:0007669"/>
    <property type="project" value="UniProtKB-UniPathway"/>
</dbReference>
<dbReference type="UniPathway" id="UPA00143"/>
<organism evidence="8 9">
    <name type="scientific">Genlisea aurea</name>
    <dbReference type="NCBI Taxonomy" id="192259"/>
    <lineage>
        <taxon>Eukaryota</taxon>
        <taxon>Viridiplantae</taxon>
        <taxon>Streptophyta</taxon>
        <taxon>Embryophyta</taxon>
        <taxon>Tracheophyta</taxon>
        <taxon>Spermatophyta</taxon>
        <taxon>Magnoliopsida</taxon>
        <taxon>eudicotyledons</taxon>
        <taxon>Gunneridae</taxon>
        <taxon>Pentapetalae</taxon>
        <taxon>asterids</taxon>
        <taxon>lamiids</taxon>
        <taxon>Lamiales</taxon>
        <taxon>Lentibulariaceae</taxon>
        <taxon>Genlisea</taxon>
    </lineage>
</organism>
<keyword evidence="2" id="KW-0833">Ubl conjugation pathway</keyword>
<feature type="non-terminal residue" evidence="8">
    <location>
        <position position="538"/>
    </location>
</feature>
<dbReference type="Pfam" id="PF03000">
    <property type="entry name" value="NPH3"/>
    <property type="match status" value="1"/>
</dbReference>
<protein>
    <recommendedName>
        <fullName evidence="10">NPH3 domain-containing protein</fullName>
    </recommendedName>
</protein>
<comment type="caution">
    <text evidence="8">The sequence shown here is derived from an EMBL/GenBank/DDBJ whole genome shotgun (WGS) entry which is preliminary data.</text>
</comment>
<comment type="pathway">
    <text evidence="1">Protein modification; protein ubiquitination.</text>
</comment>
<evidence type="ECO:0000256" key="3">
    <source>
        <dbReference type="PROSITE-ProRule" id="PRU00982"/>
    </source>
</evidence>
<dbReference type="OrthoDB" id="624345at2759"/>
<keyword evidence="9" id="KW-1185">Reference proteome</keyword>
<evidence type="ECO:0000259" key="6">
    <source>
        <dbReference type="PROSITE" id="PS50097"/>
    </source>
</evidence>
<evidence type="ECO:0000259" key="7">
    <source>
        <dbReference type="PROSITE" id="PS51649"/>
    </source>
</evidence>
<dbReference type="InterPro" id="IPR011333">
    <property type="entry name" value="SKP1/BTB/POZ_sf"/>
</dbReference>
<evidence type="ECO:0000256" key="5">
    <source>
        <dbReference type="SAM" id="MobiDB-lite"/>
    </source>
</evidence>
<gene>
    <name evidence="8" type="ORF">M569_05123</name>
</gene>
<dbReference type="Gene3D" id="3.30.710.10">
    <property type="entry name" value="Potassium Channel Kv1.1, Chain A"/>
    <property type="match status" value="1"/>
</dbReference>
<evidence type="ECO:0000256" key="4">
    <source>
        <dbReference type="SAM" id="Coils"/>
    </source>
</evidence>
<dbReference type="SUPFAM" id="SSF54695">
    <property type="entry name" value="POZ domain"/>
    <property type="match status" value="1"/>
</dbReference>
<keyword evidence="4" id="KW-0175">Coiled coil</keyword>
<feature type="non-terminal residue" evidence="8">
    <location>
        <position position="1"/>
    </location>
</feature>
<dbReference type="PANTHER" id="PTHR32370">
    <property type="entry name" value="OS12G0117600 PROTEIN"/>
    <property type="match status" value="1"/>
</dbReference>
<reference evidence="8 9" key="1">
    <citation type="journal article" date="2013" name="BMC Genomics">
        <title>The miniature genome of a carnivorous plant Genlisea aurea contains a low number of genes and short non-coding sequences.</title>
        <authorList>
            <person name="Leushkin E.V."/>
            <person name="Sutormin R.A."/>
            <person name="Nabieva E.R."/>
            <person name="Penin A.A."/>
            <person name="Kondrashov A.S."/>
            <person name="Logacheva M.D."/>
        </authorList>
    </citation>
    <scope>NUCLEOTIDE SEQUENCE [LARGE SCALE GENOMIC DNA]</scope>
</reference>
<dbReference type="PROSITE" id="PS51649">
    <property type="entry name" value="NPH3"/>
    <property type="match status" value="1"/>
</dbReference>
<feature type="compositionally biased region" description="Basic and acidic residues" evidence="5">
    <location>
        <begin position="349"/>
        <end position="365"/>
    </location>
</feature>
<feature type="domain" description="BTB" evidence="6">
    <location>
        <begin position="8"/>
        <end position="76"/>
    </location>
</feature>
<dbReference type="PROSITE" id="PS50097">
    <property type="entry name" value="BTB"/>
    <property type="match status" value="1"/>
</dbReference>
<comment type="similarity">
    <text evidence="3">Belongs to the NPH3 family.</text>
</comment>
<dbReference type="InterPro" id="IPR027356">
    <property type="entry name" value="NPH3_dom"/>
</dbReference>
<feature type="region of interest" description="Disordered" evidence="5">
    <location>
        <begin position="346"/>
        <end position="369"/>
    </location>
</feature>
<evidence type="ECO:0000313" key="8">
    <source>
        <dbReference type="EMBL" id="EPS69643.1"/>
    </source>
</evidence>
<feature type="coiled-coil region" evidence="4">
    <location>
        <begin position="506"/>
        <end position="533"/>
    </location>
</feature>
<dbReference type="Proteomes" id="UP000015453">
    <property type="component" value="Unassembled WGS sequence"/>
</dbReference>
<dbReference type="Pfam" id="PF00651">
    <property type="entry name" value="BTB"/>
    <property type="match status" value="1"/>
</dbReference>
<dbReference type="InterPro" id="IPR043454">
    <property type="entry name" value="NPH3/RPT2-like"/>
</dbReference>
<dbReference type="AlphaFoldDB" id="S8E1T9"/>
<name>S8E1T9_9LAMI</name>
<evidence type="ECO:0008006" key="10">
    <source>
        <dbReference type="Google" id="ProtNLM"/>
    </source>
</evidence>